<feature type="compositionally biased region" description="Polar residues" evidence="1">
    <location>
        <begin position="46"/>
        <end position="56"/>
    </location>
</feature>
<evidence type="ECO:0000313" key="3">
    <source>
        <dbReference type="Ensembl" id="ENSCCRP00015038772.1"/>
    </source>
</evidence>
<sequence length="285" mass="30944">PTPISSPSPQPSLSSPLLPSTTPHPHVCDFMNTHSNISFCVCLSDDSSSENGSTVNGLPALTPPGGAAMATGGVPASEGVVPYGEVNGNGAAAPLDFSTTSSSSSSQEGQQPVNLSDRLTLGSYASDPNRKFPVKTEYGNKSPQYSSGSYDSVKTELSTCGEDMTPGRSQVIDDDDDDHDDHDDSDKINDAEGLDPERLKAFNMFVRLFVDENLDRMVPISKQPKEKIQAIIESCSRQFPEFQERARKRIRTYLKSCRRMKKGGFEVERHGLFAHVLTNKHAHLP</sequence>
<dbReference type="PANTHER" id="PTHR12449">
    <property type="entry name" value="DEATH DOMAIN-CONTAINING PROTEIN"/>
    <property type="match status" value="1"/>
</dbReference>
<reference evidence="3" key="1">
    <citation type="submission" date="2025-08" db="UniProtKB">
        <authorList>
            <consortium name="Ensembl"/>
        </authorList>
    </citation>
    <scope>IDENTIFICATION</scope>
</reference>
<evidence type="ECO:0000313" key="4">
    <source>
        <dbReference type="Proteomes" id="UP000694700"/>
    </source>
</evidence>
<proteinExistence type="predicted"/>
<dbReference type="PANTHER" id="PTHR12449:SF19">
    <property type="entry name" value="NUCLEOLAR PROTEIN 4-LIKE"/>
    <property type="match status" value="1"/>
</dbReference>
<dbReference type="Pfam" id="PF23079">
    <property type="entry name" value="HTH_NOL4_2nd"/>
    <property type="match status" value="1"/>
</dbReference>
<organism evidence="3 4">
    <name type="scientific">Cyprinus carpio</name>
    <name type="common">Common carp</name>
    <dbReference type="NCBI Taxonomy" id="7962"/>
    <lineage>
        <taxon>Eukaryota</taxon>
        <taxon>Metazoa</taxon>
        <taxon>Chordata</taxon>
        <taxon>Craniata</taxon>
        <taxon>Vertebrata</taxon>
        <taxon>Euteleostomi</taxon>
        <taxon>Actinopterygii</taxon>
        <taxon>Neopterygii</taxon>
        <taxon>Teleostei</taxon>
        <taxon>Ostariophysi</taxon>
        <taxon>Cypriniformes</taxon>
        <taxon>Cyprinidae</taxon>
        <taxon>Cyprininae</taxon>
        <taxon>Cyprinus</taxon>
    </lineage>
</organism>
<dbReference type="Ensembl" id="ENSCCRT00015040098.1">
    <property type="protein sequence ID" value="ENSCCRP00015038772.1"/>
    <property type="gene ID" value="ENSCCRG00015016119.1"/>
</dbReference>
<feature type="compositionally biased region" description="Pro residues" evidence="1">
    <location>
        <begin position="1"/>
        <end position="10"/>
    </location>
</feature>
<feature type="region of interest" description="Disordered" evidence="1">
    <location>
        <begin position="92"/>
        <end position="193"/>
    </location>
</feature>
<feature type="compositionally biased region" description="Low complexity" evidence="1">
    <location>
        <begin position="11"/>
        <end position="24"/>
    </location>
</feature>
<dbReference type="InterPro" id="IPR039788">
    <property type="entry name" value="NOL4/NOL4L"/>
</dbReference>
<dbReference type="Proteomes" id="UP000694700">
    <property type="component" value="Unplaced"/>
</dbReference>
<name>A0A8C1UKL4_CYPCA</name>
<evidence type="ECO:0000259" key="2">
    <source>
        <dbReference type="Pfam" id="PF23079"/>
    </source>
</evidence>
<evidence type="ECO:0000256" key="1">
    <source>
        <dbReference type="SAM" id="MobiDB-lite"/>
    </source>
</evidence>
<feature type="compositionally biased region" description="Basic and acidic residues" evidence="1">
    <location>
        <begin position="182"/>
        <end position="193"/>
    </location>
</feature>
<feature type="compositionally biased region" description="Polar residues" evidence="1">
    <location>
        <begin position="139"/>
        <end position="158"/>
    </location>
</feature>
<feature type="region of interest" description="Disordered" evidence="1">
    <location>
        <begin position="46"/>
        <end position="73"/>
    </location>
</feature>
<accession>A0A8C1UKL4</accession>
<feature type="domain" description="Nucleolar protein 4 helical" evidence="2">
    <location>
        <begin position="197"/>
        <end position="270"/>
    </location>
</feature>
<feature type="compositionally biased region" description="Low complexity" evidence="1">
    <location>
        <begin position="57"/>
        <end position="73"/>
    </location>
</feature>
<dbReference type="InterPro" id="IPR056549">
    <property type="entry name" value="HTH_NOL4"/>
</dbReference>
<feature type="compositionally biased region" description="Acidic residues" evidence="1">
    <location>
        <begin position="172"/>
        <end position="181"/>
    </location>
</feature>
<feature type="region of interest" description="Disordered" evidence="1">
    <location>
        <begin position="1"/>
        <end position="24"/>
    </location>
</feature>
<protein>
    <submittedName>
        <fullName evidence="3">Nucleolar protein 4-like a</fullName>
    </submittedName>
</protein>
<dbReference type="AlphaFoldDB" id="A0A8C1UKL4"/>